<evidence type="ECO:0000313" key="3">
    <source>
        <dbReference type="Proteomes" id="UP000509750"/>
    </source>
</evidence>
<feature type="transmembrane region" description="Helical" evidence="1">
    <location>
        <begin position="116"/>
        <end position="134"/>
    </location>
</feature>
<dbReference type="InterPro" id="IPR009339">
    <property type="entry name" value="DUF998"/>
</dbReference>
<evidence type="ECO:0000313" key="2">
    <source>
        <dbReference type="EMBL" id="QLG27537.1"/>
    </source>
</evidence>
<keyword evidence="1" id="KW-1133">Transmembrane helix</keyword>
<dbReference type="PANTHER" id="PTHR42241">
    <property type="entry name" value="HYPOTHETICAL MEMBRANE PROTEIN, CONSERVED, DUF998 FAMILY"/>
    <property type="match status" value="1"/>
</dbReference>
<evidence type="ECO:0000256" key="1">
    <source>
        <dbReference type="SAM" id="Phobius"/>
    </source>
</evidence>
<sequence length="206" mass="20634">MGSDGTARTDQTPGRTSVAAAVGAAAGVGTVLAIVGATALAPWFSWSANALSDLGVAGGTAPLFNGALICGGLLALPYAWALHREGDGQSPVPAVTFALAMLSMAGVGAFPAGTPLHFPMALAFYLLLTVTLVADGVRRRQSPTGRAALVAAAVHVLGWAAWLAGVRPGPGLALPELLGALLFVGWAVAGSPVAPIRPSRIRRAAR</sequence>
<accession>A0A7D5KDN7</accession>
<feature type="transmembrane region" description="Helical" evidence="1">
    <location>
        <begin position="63"/>
        <end position="80"/>
    </location>
</feature>
<dbReference type="Proteomes" id="UP000509750">
    <property type="component" value="Chromosome"/>
</dbReference>
<name>A0A7D5KDN7_9EURY</name>
<feature type="transmembrane region" description="Helical" evidence="1">
    <location>
        <begin position="177"/>
        <end position="196"/>
    </location>
</feature>
<dbReference type="GeneID" id="56028811"/>
<protein>
    <submittedName>
        <fullName evidence="2">DUF998 domain-containing protein</fullName>
    </submittedName>
</protein>
<organism evidence="2 3">
    <name type="scientific">Halorarum halophilum</name>
    <dbReference type="NCBI Taxonomy" id="2743090"/>
    <lineage>
        <taxon>Archaea</taxon>
        <taxon>Methanobacteriati</taxon>
        <taxon>Methanobacteriota</taxon>
        <taxon>Stenosarchaea group</taxon>
        <taxon>Halobacteria</taxon>
        <taxon>Halobacteriales</taxon>
        <taxon>Haloferacaceae</taxon>
        <taxon>Halorarum</taxon>
    </lineage>
</organism>
<gene>
    <name evidence="2" type="ORF">HUG10_08220</name>
</gene>
<dbReference type="RefSeq" id="WP_179169112.1">
    <property type="nucleotide sequence ID" value="NZ_CP058529.1"/>
</dbReference>
<dbReference type="EMBL" id="CP058529">
    <property type="protein sequence ID" value="QLG27537.1"/>
    <property type="molecule type" value="Genomic_DNA"/>
</dbReference>
<dbReference type="AlphaFoldDB" id="A0A7D5KDN7"/>
<dbReference type="PANTHER" id="PTHR42241:SF2">
    <property type="entry name" value="HYPOTHETICAL MEMBRANE PROTEIN, CONSERVED, DUF998 FAMILY"/>
    <property type="match status" value="1"/>
</dbReference>
<proteinExistence type="predicted"/>
<keyword evidence="1" id="KW-0812">Transmembrane</keyword>
<keyword evidence="1" id="KW-0472">Membrane</keyword>
<dbReference type="Pfam" id="PF06197">
    <property type="entry name" value="DUF998"/>
    <property type="match status" value="1"/>
</dbReference>
<feature type="transmembrane region" description="Helical" evidence="1">
    <location>
        <begin position="18"/>
        <end position="43"/>
    </location>
</feature>
<dbReference type="OrthoDB" id="103507at2157"/>
<feature type="transmembrane region" description="Helical" evidence="1">
    <location>
        <begin position="92"/>
        <end position="110"/>
    </location>
</feature>
<reference evidence="2 3" key="1">
    <citation type="submission" date="2020-07" db="EMBL/GenBank/DDBJ databases">
        <title>Gai3-2, isolated from salt lake.</title>
        <authorList>
            <person name="Cui H."/>
            <person name="Shi X."/>
        </authorList>
    </citation>
    <scope>NUCLEOTIDE SEQUENCE [LARGE SCALE GENOMIC DNA]</scope>
    <source>
        <strain evidence="2 3">Gai3-2</strain>
    </source>
</reference>
<keyword evidence="3" id="KW-1185">Reference proteome</keyword>
<feature type="transmembrane region" description="Helical" evidence="1">
    <location>
        <begin position="146"/>
        <end position="165"/>
    </location>
</feature>
<dbReference type="KEGG" id="halg:HUG10_08220"/>